<evidence type="ECO:0000313" key="3">
    <source>
        <dbReference type="Proteomes" id="UP000663292"/>
    </source>
</evidence>
<dbReference type="EMBL" id="CP064791">
    <property type="protein sequence ID" value="QSG16005.1"/>
    <property type="molecule type" value="Genomic_DNA"/>
</dbReference>
<evidence type="ECO:0000259" key="1">
    <source>
        <dbReference type="Pfam" id="PF18480"/>
    </source>
</evidence>
<dbReference type="RefSeq" id="WP_229121269.1">
    <property type="nucleotide sequence ID" value="NZ_CP064791.1"/>
</dbReference>
<proteinExistence type="predicted"/>
<sequence length="115" mass="13413">MRWAFFVDSNLEARVAELLQKEGYRAEHSDRTLDPDADDVDDILPYVREEELIVITSDVKNFARFDESRHEGVFFLNNQRESAYTIANAILDIVDAYGSPDEMNGKRENLDKWIR</sequence>
<reference evidence="2 3" key="1">
    <citation type="submission" date="2020-11" db="EMBL/GenBank/DDBJ databases">
        <title>Carbohydrate-dependent, anaerobic sulfur respiration: A novel catabolism in halophilic archaea.</title>
        <authorList>
            <person name="Sorokin D.Y."/>
            <person name="Messina E."/>
            <person name="Smedile F."/>
            <person name="La Cono V."/>
            <person name="Hallsworth J.E."/>
            <person name="Yakimov M.M."/>
        </authorList>
    </citation>
    <scope>NUCLEOTIDE SEQUENCE [LARGE SCALE GENOMIC DNA]</scope>
    <source>
        <strain evidence="2 3">HSR-Est</strain>
    </source>
</reference>
<dbReference type="GeneID" id="68859127"/>
<evidence type="ECO:0000313" key="2">
    <source>
        <dbReference type="EMBL" id="QSG16005.1"/>
    </source>
</evidence>
<protein>
    <submittedName>
        <fullName evidence="2">PIN domain</fullName>
    </submittedName>
</protein>
<dbReference type="InterPro" id="IPR041049">
    <property type="entry name" value="DUF5615"/>
</dbReference>
<keyword evidence="3" id="KW-1185">Reference proteome</keyword>
<accession>A0A897NWQ3</accession>
<dbReference type="Pfam" id="PF18480">
    <property type="entry name" value="DUF5615"/>
    <property type="match status" value="1"/>
</dbReference>
<dbReference type="AlphaFoldDB" id="A0A897NWQ3"/>
<gene>
    <name evidence="2" type="ORF">HSEST_2495</name>
</gene>
<feature type="domain" description="DUF5615" evidence="1">
    <location>
        <begin position="5"/>
        <end position="97"/>
    </location>
</feature>
<name>A0A897NWQ3_9EURY</name>
<organism evidence="2 3">
    <name type="scientific">Halapricum desulfuricans</name>
    <dbReference type="NCBI Taxonomy" id="2841257"/>
    <lineage>
        <taxon>Archaea</taxon>
        <taxon>Methanobacteriati</taxon>
        <taxon>Methanobacteriota</taxon>
        <taxon>Stenosarchaea group</taxon>
        <taxon>Halobacteria</taxon>
        <taxon>Halobacteriales</taxon>
        <taxon>Haloarculaceae</taxon>
        <taxon>Halapricum</taxon>
    </lineage>
</organism>
<dbReference type="Proteomes" id="UP000663292">
    <property type="component" value="Chromosome"/>
</dbReference>